<proteinExistence type="predicted"/>
<accession>A0A6N7VRY5</accession>
<comment type="caution">
    <text evidence="2">The sequence shown here is derived from an EMBL/GenBank/DDBJ whole genome shotgun (WGS) entry which is preliminary data.</text>
</comment>
<dbReference type="Pfam" id="PF02467">
    <property type="entry name" value="Whib"/>
    <property type="match status" value="1"/>
</dbReference>
<organism evidence="2 3">
    <name type="scientific">Scrofimicrobium canadense</name>
    <dbReference type="NCBI Taxonomy" id="2652290"/>
    <lineage>
        <taxon>Bacteria</taxon>
        <taxon>Bacillati</taxon>
        <taxon>Actinomycetota</taxon>
        <taxon>Actinomycetes</taxon>
        <taxon>Actinomycetales</taxon>
        <taxon>Actinomycetaceae</taxon>
        <taxon>Scrofimicrobium</taxon>
    </lineage>
</organism>
<name>A0A6N7VRY5_9ACTO</name>
<evidence type="ECO:0000313" key="3">
    <source>
        <dbReference type="Proteomes" id="UP000470875"/>
    </source>
</evidence>
<dbReference type="InterPro" id="IPR034768">
    <property type="entry name" value="4FE4S_WBL"/>
</dbReference>
<keyword evidence="3" id="KW-1185">Reference proteome</keyword>
<dbReference type="PROSITE" id="PS51674">
    <property type="entry name" value="4FE4S_WBL"/>
    <property type="match status" value="1"/>
</dbReference>
<evidence type="ECO:0000259" key="1">
    <source>
        <dbReference type="PROSITE" id="PS51674"/>
    </source>
</evidence>
<dbReference type="Proteomes" id="UP000470875">
    <property type="component" value="Unassembled WGS sequence"/>
</dbReference>
<feature type="domain" description="4Fe-4S Wbl-type" evidence="1">
    <location>
        <begin position="37"/>
        <end position="95"/>
    </location>
</feature>
<dbReference type="AlphaFoldDB" id="A0A6N7VRY5"/>
<sequence>MPKERGGMMALPSMKDQARAVAHDALMRQIGDRLDIPCRGPRSGAWQSTNSTLQEYAAKECWQCPVVEQCRAYALEHEKDRCEVWGGMRPRQAVKQMEIDLEGVA</sequence>
<reference evidence="2 3" key="1">
    <citation type="submission" date="2019-08" db="EMBL/GenBank/DDBJ databases">
        <title>In-depth cultivation of the pig gut microbiome towards novel bacterial diversity and tailored functional studies.</title>
        <authorList>
            <person name="Wylensek D."/>
            <person name="Hitch T.C.A."/>
            <person name="Clavel T."/>
        </authorList>
    </citation>
    <scope>NUCLEOTIDE SEQUENCE [LARGE SCALE GENOMIC DNA]</scope>
    <source>
        <strain evidence="2 3">WB03_NA08</strain>
    </source>
</reference>
<evidence type="ECO:0000313" key="2">
    <source>
        <dbReference type="EMBL" id="MSS84544.1"/>
    </source>
</evidence>
<gene>
    <name evidence="2" type="ORF">FYJ24_07160</name>
</gene>
<protein>
    <recommendedName>
        <fullName evidence="1">4Fe-4S Wbl-type domain-containing protein</fullName>
    </recommendedName>
</protein>
<dbReference type="EMBL" id="VULO01000007">
    <property type="protein sequence ID" value="MSS84544.1"/>
    <property type="molecule type" value="Genomic_DNA"/>
</dbReference>